<reference evidence="2 3" key="1">
    <citation type="journal article" date="2016" name="Eur. J. Clin. Microbiol. Infect. Dis.">
        <title>Whole genome sequencing as a tool for phylogenetic analysis of clinical strains of Mitis group streptococci.</title>
        <authorList>
            <person name="Rasmussen L.H."/>
            <person name="Dargis R."/>
            <person name="Hojholt K."/>
            <person name="Christensen J.J."/>
            <person name="Skovgaard O."/>
            <person name="Justesen U.S."/>
            <person name="Rosenvinge F.S."/>
            <person name="Moser C."/>
            <person name="Lukjancenko O."/>
            <person name="Rasmussen S."/>
            <person name="Nielsen X.C."/>
        </authorList>
    </citation>
    <scope>NUCLEOTIDE SEQUENCE [LARGE SCALE GENOMIC DNA]</scope>
    <source>
        <strain evidence="2 3">B_009152_10</strain>
    </source>
</reference>
<comment type="caution">
    <text evidence="2">The sequence shown here is derived from an EMBL/GenBank/DDBJ whole genome shotgun (WGS) entry which is preliminary data.</text>
</comment>
<dbReference type="Proteomes" id="UP000193206">
    <property type="component" value="Unassembled WGS sequence"/>
</dbReference>
<protein>
    <submittedName>
        <fullName evidence="2">Uncharacterized protein</fullName>
    </submittedName>
</protein>
<name>A0A1X1L6V3_STRMT</name>
<keyword evidence="1" id="KW-0812">Transmembrane</keyword>
<gene>
    <name evidence="2" type="ORF">B7692_05905</name>
</gene>
<evidence type="ECO:0000313" key="3">
    <source>
        <dbReference type="Proteomes" id="UP000193206"/>
    </source>
</evidence>
<accession>A0A1X1L6V3</accession>
<dbReference type="AlphaFoldDB" id="A0A1X1L6V3"/>
<evidence type="ECO:0000256" key="1">
    <source>
        <dbReference type="SAM" id="Phobius"/>
    </source>
</evidence>
<keyword evidence="1" id="KW-0472">Membrane</keyword>
<evidence type="ECO:0000313" key="2">
    <source>
        <dbReference type="EMBL" id="ORP07280.1"/>
    </source>
</evidence>
<sequence length="60" mass="7135">MANLDNYLILVFIVVTGILIAIQFAGERFADWLTDLTEQFFSKSLDKHEEKRRMEREEDK</sequence>
<dbReference type="EMBL" id="NCVN01000026">
    <property type="protein sequence ID" value="ORP07280.1"/>
    <property type="molecule type" value="Genomic_DNA"/>
</dbReference>
<feature type="transmembrane region" description="Helical" evidence="1">
    <location>
        <begin position="7"/>
        <end position="26"/>
    </location>
</feature>
<keyword evidence="1" id="KW-1133">Transmembrane helix</keyword>
<organism evidence="2 3">
    <name type="scientific">Streptococcus mitis</name>
    <dbReference type="NCBI Taxonomy" id="28037"/>
    <lineage>
        <taxon>Bacteria</taxon>
        <taxon>Bacillati</taxon>
        <taxon>Bacillota</taxon>
        <taxon>Bacilli</taxon>
        <taxon>Lactobacillales</taxon>
        <taxon>Streptococcaceae</taxon>
        <taxon>Streptococcus</taxon>
        <taxon>Streptococcus mitis group</taxon>
    </lineage>
</organism>
<proteinExistence type="predicted"/>
<dbReference type="RefSeq" id="WP_001284807.1">
    <property type="nucleotide sequence ID" value="NZ_NCVN01000026.1"/>
</dbReference>